<comment type="caution">
    <text evidence="1">The sequence shown here is derived from an EMBL/GenBank/DDBJ whole genome shotgun (WGS) entry which is preliminary data.</text>
</comment>
<reference evidence="1 2" key="1">
    <citation type="submission" date="2020-08" db="EMBL/GenBank/DDBJ databases">
        <title>Genomic Encyclopedia of Type Strains, Phase IV (KMG-IV): sequencing the most valuable type-strain genomes for metagenomic binning, comparative biology and taxonomic classification.</title>
        <authorList>
            <person name="Goeker M."/>
        </authorList>
    </citation>
    <scope>NUCLEOTIDE SEQUENCE [LARGE SCALE GENOMIC DNA]</scope>
    <source>
        <strain evidence="1 2">DSM 100734</strain>
    </source>
</reference>
<evidence type="ECO:0000313" key="1">
    <source>
        <dbReference type="EMBL" id="MBB6164694.1"/>
    </source>
</evidence>
<protein>
    <submittedName>
        <fullName evidence="1">Uncharacterized protein</fullName>
    </submittedName>
</protein>
<dbReference type="Proteomes" id="UP000547879">
    <property type="component" value="Unassembled WGS sequence"/>
</dbReference>
<accession>A0A7X0D1R8</accession>
<keyword evidence="2" id="KW-1185">Reference proteome</keyword>
<evidence type="ECO:0000313" key="2">
    <source>
        <dbReference type="Proteomes" id="UP000547879"/>
    </source>
</evidence>
<proteinExistence type="predicted"/>
<gene>
    <name evidence="1" type="ORF">HNQ72_004539</name>
</gene>
<dbReference type="RefSeq" id="WP_183995404.1">
    <property type="nucleotide sequence ID" value="NZ_BMHW01000005.1"/>
</dbReference>
<organism evidence="1 2">
    <name type="scientific">Rhizobium wenxiniae</name>
    <dbReference type="NCBI Taxonomy" id="1737357"/>
    <lineage>
        <taxon>Bacteria</taxon>
        <taxon>Pseudomonadati</taxon>
        <taxon>Pseudomonadota</taxon>
        <taxon>Alphaproteobacteria</taxon>
        <taxon>Hyphomicrobiales</taxon>
        <taxon>Rhizobiaceae</taxon>
        <taxon>Rhizobium/Agrobacterium group</taxon>
        <taxon>Rhizobium</taxon>
    </lineage>
</organism>
<sequence length="79" mass="8713">MGKKLKSVYGTMISGISEGLTGSALYEYVTYNCQHASEKRICRASLLALADARVQDRSVLEHIYQLAVHNRLGALSRQA</sequence>
<dbReference type="AlphaFoldDB" id="A0A7X0D1R8"/>
<dbReference type="EMBL" id="JACHEG010000006">
    <property type="protein sequence ID" value="MBB6164694.1"/>
    <property type="molecule type" value="Genomic_DNA"/>
</dbReference>
<name>A0A7X0D1R8_9HYPH</name>